<accession>A0AAD8S0N9</accession>
<organism evidence="2 3">
    <name type="scientific">Lolium multiflorum</name>
    <name type="common">Italian ryegrass</name>
    <name type="synonym">Lolium perenne subsp. multiflorum</name>
    <dbReference type="NCBI Taxonomy" id="4521"/>
    <lineage>
        <taxon>Eukaryota</taxon>
        <taxon>Viridiplantae</taxon>
        <taxon>Streptophyta</taxon>
        <taxon>Embryophyta</taxon>
        <taxon>Tracheophyta</taxon>
        <taxon>Spermatophyta</taxon>
        <taxon>Magnoliopsida</taxon>
        <taxon>Liliopsida</taxon>
        <taxon>Poales</taxon>
        <taxon>Poaceae</taxon>
        <taxon>BOP clade</taxon>
        <taxon>Pooideae</taxon>
        <taxon>Poodae</taxon>
        <taxon>Poeae</taxon>
        <taxon>Poeae Chloroplast Group 2 (Poeae type)</taxon>
        <taxon>Loliodinae</taxon>
        <taxon>Loliinae</taxon>
        <taxon>Lolium</taxon>
    </lineage>
</organism>
<feature type="region of interest" description="Disordered" evidence="1">
    <location>
        <begin position="51"/>
        <end position="70"/>
    </location>
</feature>
<comment type="caution">
    <text evidence="2">The sequence shown here is derived from an EMBL/GenBank/DDBJ whole genome shotgun (WGS) entry which is preliminary data.</text>
</comment>
<sequence>MGSLGKDAPSSAAGEGSTSVVLAVNGVRREAAGVHPSMTLLEFLRTKTPVRGPKLGCGEGTSSIVSSSFA</sequence>
<reference evidence="2" key="1">
    <citation type="submission" date="2023-07" db="EMBL/GenBank/DDBJ databases">
        <title>A chromosome-level genome assembly of Lolium multiflorum.</title>
        <authorList>
            <person name="Chen Y."/>
            <person name="Copetti D."/>
            <person name="Kolliker R."/>
            <person name="Studer B."/>
        </authorList>
    </citation>
    <scope>NUCLEOTIDE SEQUENCE</scope>
    <source>
        <strain evidence="2">02402/16</strain>
        <tissue evidence="2">Leaf</tissue>
    </source>
</reference>
<feature type="compositionally biased region" description="Polar residues" evidence="1">
    <location>
        <begin position="60"/>
        <end position="70"/>
    </location>
</feature>
<evidence type="ECO:0000256" key="1">
    <source>
        <dbReference type="SAM" id="MobiDB-lite"/>
    </source>
</evidence>
<keyword evidence="3" id="KW-1185">Reference proteome</keyword>
<gene>
    <name evidence="2" type="ORF">QYE76_061416</name>
</gene>
<dbReference type="InterPro" id="IPR036010">
    <property type="entry name" value="2Fe-2S_ferredoxin-like_sf"/>
</dbReference>
<name>A0AAD8S0N9_LOLMU</name>
<dbReference type="InterPro" id="IPR012675">
    <property type="entry name" value="Beta-grasp_dom_sf"/>
</dbReference>
<dbReference type="SUPFAM" id="SSF54292">
    <property type="entry name" value="2Fe-2S ferredoxin-like"/>
    <property type="match status" value="1"/>
</dbReference>
<dbReference type="GO" id="GO:0051536">
    <property type="term" value="F:iron-sulfur cluster binding"/>
    <property type="evidence" value="ECO:0007669"/>
    <property type="project" value="InterPro"/>
</dbReference>
<dbReference type="Proteomes" id="UP001231189">
    <property type="component" value="Unassembled WGS sequence"/>
</dbReference>
<dbReference type="AlphaFoldDB" id="A0AAD8S0N9"/>
<proteinExistence type="predicted"/>
<evidence type="ECO:0000313" key="3">
    <source>
        <dbReference type="Proteomes" id="UP001231189"/>
    </source>
</evidence>
<protein>
    <submittedName>
        <fullName evidence="2">Uncharacterized protein</fullName>
    </submittedName>
</protein>
<dbReference type="EMBL" id="JAUUTY010000004">
    <property type="protein sequence ID" value="KAK1643611.1"/>
    <property type="molecule type" value="Genomic_DNA"/>
</dbReference>
<evidence type="ECO:0000313" key="2">
    <source>
        <dbReference type="EMBL" id="KAK1643611.1"/>
    </source>
</evidence>
<dbReference type="Gene3D" id="3.10.20.30">
    <property type="match status" value="1"/>
</dbReference>